<evidence type="ECO:0000313" key="4">
    <source>
        <dbReference type="Proteomes" id="UP000292974"/>
    </source>
</evidence>
<dbReference type="Proteomes" id="UP000251166">
    <property type="component" value="Chromosome"/>
</dbReference>
<accession>A0A2Z4Y9U4</accession>
<dbReference type="AlphaFoldDB" id="A0A2Z4Y9U4"/>
<proteinExistence type="predicted"/>
<name>A0A2Z4Y9U4_RHILE</name>
<protein>
    <submittedName>
        <fullName evidence="1">Uncharacterized protein</fullName>
    </submittedName>
</protein>
<dbReference type="Proteomes" id="UP000292974">
    <property type="component" value="Unassembled WGS sequence"/>
</dbReference>
<evidence type="ECO:0000313" key="3">
    <source>
        <dbReference type="Proteomes" id="UP000251166"/>
    </source>
</evidence>
<dbReference type="EMBL" id="CP030760">
    <property type="protein sequence ID" value="AXA37984.1"/>
    <property type="molecule type" value="Genomic_DNA"/>
</dbReference>
<gene>
    <name evidence="1" type="ORF">DLJ82_0367</name>
    <name evidence="2" type="ORF">ELH90_11465</name>
</gene>
<organism evidence="1 3">
    <name type="scientific">Rhizobium leguminosarum</name>
    <dbReference type="NCBI Taxonomy" id="384"/>
    <lineage>
        <taxon>Bacteria</taxon>
        <taxon>Pseudomonadati</taxon>
        <taxon>Pseudomonadota</taxon>
        <taxon>Alphaproteobacteria</taxon>
        <taxon>Hyphomicrobiales</taxon>
        <taxon>Rhizobiaceae</taxon>
        <taxon>Rhizobium/Agrobacterium group</taxon>
        <taxon>Rhizobium</taxon>
    </lineage>
</organism>
<sequence length="68" mass="7827">MSRKSVQRFCDNDMRKHKYLKREGRKLKDCDALWFAQQAVLPQLRMFLTLASRSSSPTAPGTNSLPIT</sequence>
<reference evidence="2 4" key="2">
    <citation type="submission" date="2019-02" db="EMBL/GenBank/DDBJ databases">
        <title>The genomic architecture of introgression among sibling species of bacteria.</title>
        <authorList>
            <person name="Cavassim M.I.A."/>
            <person name="Moeskjaer S."/>
            <person name="Moslemi C."/>
            <person name="Fields B."/>
            <person name="Bachmann A."/>
            <person name="Vilhjalmsson B."/>
            <person name="Schierup M.H."/>
            <person name="Young J.P.W."/>
            <person name="Andersen S.U."/>
        </authorList>
    </citation>
    <scope>NUCLEOTIDE SEQUENCE [LARGE SCALE GENOMIC DNA]</scope>
    <source>
        <strain evidence="2 4">SM135B</strain>
    </source>
</reference>
<evidence type="ECO:0000313" key="2">
    <source>
        <dbReference type="EMBL" id="TAY52230.1"/>
    </source>
</evidence>
<reference evidence="1 3" key="1">
    <citation type="submission" date="2018-07" db="EMBL/GenBank/DDBJ databases">
        <title>Rhizobium leguminosarum strain:ATCC 14479 Genome sequencing and assembly.</title>
        <authorList>
            <person name="Chakraborty R."/>
        </authorList>
    </citation>
    <scope>NUCLEOTIDE SEQUENCE [LARGE SCALE GENOMIC DNA]</scope>
    <source>
        <strain evidence="1 3">ATCC 14479</strain>
    </source>
</reference>
<evidence type="ECO:0000313" key="1">
    <source>
        <dbReference type="EMBL" id="AXA37984.1"/>
    </source>
</evidence>
<dbReference type="EMBL" id="SIOP01000001">
    <property type="protein sequence ID" value="TAY52230.1"/>
    <property type="molecule type" value="Genomic_DNA"/>
</dbReference>